<dbReference type="RefSeq" id="WP_083343001.1">
    <property type="nucleotide sequence ID" value="NZ_CP048813.1"/>
</dbReference>
<feature type="region of interest" description="Disordered" evidence="1">
    <location>
        <begin position="84"/>
        <end position="149"/>
    </location>
</feature>
<dbReference type="GO" id="GO:0003677">
    <property type="term" value="F:DNA binding"/>
    <property type="evidence" value="ECO:0007669"/>
    <property type="project" value="InterPro"/>
</dbReference>
<evidence type="ECO:0000259" key="2">
    <source>
        <dbReference type="Pfam" id="PF12728"/>
    </source>
</evidence>
<dbReference type="NCBIfam" id="TIGR01764">
    <property type="entry name" value="excise"/>
    <property type="match status" value="1"/>
</dbReference>
<dbReference type="InterPro" id="IPR041657">
    <property type="entry name" value="HTH_17"/>
</dbReference>
<dbReference type="AlphaFoldDB" id="A0A1G8H401"/>
<dbReference type="Pfam" id="PF12728">
    <property type="entry name" value="HTH_17"/>
    <property type="match status" value="1"/>
</dbReference>
<keyword evidence="4" id="KW-1185">Reference proteome</keyword>
<gene>
    <name evidence="3" type="ORF">SAMN05444695_104303</name>
</gene>
<evidence type="ECO:0000313" key="3">
    <source>
        <dbReference type="EMBL" id="SDI01291.1"/>
    </source>
</evidence>
<feature type="domain" description="Helix-turn-helix" evidence="2">
    <location>
        <begin position="31"/>
        <end position="81"/>
    </location>
</feature>
<accession>A0A1G8H401</accession>
<protein>
    <submittedName>
        <fullName evidence="3">DNA binding domain-containing protein, excisionase family</fullName>
    </submittedName>
</protein>
<evidence type="ECO:0000256" key="1">
    <source>
        <dbReference type="SAM" id="MobiDB-lite"/>
    </source>
</evidence>
<name>A0A1G8H401_9NOCA</name>
<organism evidence="3 4">
    <name type="scientific">Rhodococcus triatomae</name>
    <dbReference type="NCBI Taxonomy" id="300028"/>
    <lineage>
        <taxon>Bacteria</taxon>
        <taxon>Bacillati</taxon>
        <taxon>Actinomycetota</taxon>
        <taxon>Actinomycetes</taxon>
        <taxon>Mycobacteriales</taxon>
        <taxon>Nocardiaceae</taxon>
        <taxon>Rhodococcus</taxon>
    </lineage>
</organism>
<dbReference type="Proteomes" id="UP000183263">
    <property type="component" value="Unassembled WGS sequence"/>
</dbReference>
<sequence length="208" mass="22613">MTTTLNADALEQIDPHGVEDVDRDEIADNRMLTLAEACDYLSVSRATIYRAAIAGKVTIYRIMGSRNATRVRFTDVEALLEPVDVSDGSTAHPTDRANRAAGTSARKQQAQARAARRARDKADNDNSGVAPEADTSRPVIQGPRRRQVGKWQRTTCPECGLSAAYSPINGRIALHYLPGAGLCTVGHRVDQTAVFIPLDDKPTEDVTR</sequence>
<evidence type="ECO:0000313" key="4">
    <source>
        <dbReference type="Proteomes" id="UP000183263"/>
    </source>
</evidence>
<proteinExistence type="predicted"/>
<dbReference type="InterPro" id="IPR010093">
    <property type="entry name" value="SinI_DNA-bd"/>
</dbReference>
<reference evidence="3 4" key="1">
    <citation type="submission" date="2016-10" db="EMBL/GenBank/DDBJ databases">
        <authorList>
            <person name="de Groot N.N."/>
        </authorList>
    </citation>
    <scope>NUCLEOTIDE SEQUENCE [LARGE SCALE GENOMIC DNA]</scope>
    <source>
        <strain evidence="3 4">DSM 44892</strain>
    </source>
</reference>
<dbReference type="EMBL" id="FNDN01000004">
    <property type="protein sequence ID" value="SDI01291.1"/>
    <property type="molecule type" value="Genomic_DNA"/>
</dbReference>